<name>A0A9P7UVN6_9AGAR</name>
<dbReference type="Pfam" id="PF07971">
    <property type="entry name" value="Glyco_hydro_92"/>
    <property type="match status" value="1"/>
</dbReference>
<evidence type="ECO:0000256" key="1">
    <source>
        <dbReference type="SAM" id="MobiDB-lite"/>
    </source>
</evidence>
<dbReference type="GeneID" id="66074492"/>
<comment type="caution">
    <text evidence="3">The sequence shown here is derived from an EMBL/GenBank/DDBJ whole genome shotgun (WGS) entry which is preliminary data.</text>
</comment>
<dbReference type="KEGG" id="more:E1B28_005416"/>
<keyword evidence="4" id="KW-1185">Reference proteome</keyword>
<reference evidence="3" key="1">
    <citation type="journal article" date="2021" name="Genome Biol. Evol.">
        <title>The assembled and annotated genome of the fairy-ring fungus Marasmius oreades.</title>
        <authorList>
            <person name="Hiltunen M."/>
            <person name="Ament-Velasquez S.L."/>
            <person name="Johannesson H."/>
        </authorList>
    </citation>
    <scope>NUCLEOTIDE SEQUENCE</scope>
    <source>
        <strain evidence="3">03SP1</strain>
    </source>
</reference>
<dbReference type="EMBL" id="CM032183">
    <property type="protein sequence ID" value="KAG7094591.1"/>
    <property type="molecule type" value="Genomic_DNA"/>
</dbReference>
<dbReference type="RefSeq" id="XP_043011061.1">
    <property type="nucleotide sequence ID" value="XM_043149977.1"/>
</dbReference>
<feature type="compositionally biased region" description="Low complexity" evidence="1">
    <location>
        <begin position="92"/>
        <end position="104"/>
    </location>
</feature>
<dbReference type="AlphaFoldDB" id="A0A9P7UVN6"/>
<proteinExistence type="predicted"/>
<evidence type="ECO:0000313" key="4">
    <source>
        <dbReference type="Proteomes" id="UP001049176"/>
    </source>
</evidence>
<dbReference type="InterPro" id="IPR012939">
    <property type="entry name" value="Glyco_hydro_92"/>
</dbReference>
<dbReference type="Proteomes" id="UP001049176">
    <property type="component" value="Chromosome 3"/>
</dbReference>
<sequence>MPFMYHYANRPGLSTQRSRQVIAQNFDTTPGGLPGNDDSGSYILTTVLTFVVLELHQVQWEVTRRSTLLGSIPYQLQGSFCYHRPTSHPYHSSTRYSTRPRPSSQLDLREIRKTELGGRSS</sequence>
<evidence type="ECO:0000259" key="2">
    <source>
        <dbReference type="Pfam" id="PF07971"/>
    </source>
</evidence>
<feature type="compositionally biased region" description="Basic and acidic residues" evidence="1">
    <location>
        <begin position="107"/>
        <end position="121"/>
    </location>
</feature>
<feature type="domain" description="Glycosyl hydrolase family 92" evidence="2">
    <location>
        <begin position="1"/>
        <end position="41"/>
    </location>
</feature>
<protein>
    <recommendedName>
        <fullName evidence="2">Glycosyl hydrolase family 92 domain-containing protein</fullName>
    </recommendedName>
</protein>
<organism evidence="3 4">
    <name type="scientific">Marasmius oreades</name>
    <name type="common">fairy-ring Marasmius</name>
    <dbReference type="NCBI Taxonomy" id="181124"/>
    <lineage>
        <taxon>Eukaryota</taxon>
        <taxon>Fungi</taxon>
        <taxon>Dikarya</taxon>
        <taxon>Basidiomycota</taxon>
        <taxon>Agaricomycotina</taxon>
        <taxon>Agaricomycetes</taxon>
        <taxon>Agaricomycetidae</taxon>
        <taxon>Agaricales</taxon>
        <taxon>Marasmiineae</taxon>
        <taxon>Marasmiaceae</taxon>
        <taxon>Marasmius</taxon>
    </lineage>
</organism>
<gene>
    <name evidence="3" type="ORF">E1B28_005416</name>
</gene>
<dbReference type="Gene3D" id="3.30.2080.10">
    <property type="entry name" value="GH92 mannosidase domain"/>
    <property type="match status" value="1"/>
</dbReference>
<evidence type="ECO:0000313" key="3">
    <source>
        <dbReference type="EMBL" id="KAG7094591.1"/>
    </source>
</evidence>
<feature type="region of interest" description="Disordered" evidence="1">
    <location>
        <begin position="88"/>
        <end position="121"/>
    </location>
</feature>
<accession>A0A9P7UVN6</accession>